<keyword evidence="13" id="KW-1185">Reference proteome</keyword>
<dbReference type="GO" id="GO:0006221">
    <property type="term" value="P:pyrimidine nucleotide biosynthetic process"/>
    <property type="evidence" value="ECO:0007669"/>
    <property type="project" value="UniProtKB-KW"/>
</dbReference>
<dbReference type="FunFam" id="3.30.1390.20:FF:000007">
    <property type="entry name" value="50S ribosomal protein L30"/>
    <property type="match status" value="1"/>
</dbReference>
<feature type="region of interest" description="Disordered" evidence="8">
    <location>
        <begin position="525"/>
        <end position="551"/>
    </location>
</feature>
<evidence type="ECO:0000256" key="7">
    <source>
        <dbReference type="ARBA" id="ARBA00035281"/>
    </source>
</evidence>
<dbReference type="InterPro" id="IPR006132">
    <property type="entry name" value="Asp/Orn_carbamoyltranf_P-bd"/>
</dbReference>
<evidence type="ECO:0000256" key="4">
    <source>
        <dbReference type="ARBA" id="ARBA00022975"/>
    </source>
</evidence>
<dbReference type="GO" id="GO:0016743">
    <property type="term" value="F:carboxyl- or carbamoyltransferase activity"/>
    <property type="evidence" value="ECO:0007669"/>
    <property type="project" value="InterPro"/>
</dbReference>
<keyword evidence="4" id="KW-0665">Pyrimidine biosynthesis</keyword>
<evidence type="ECO:0000259" key="10">
    <source>
        <dbReference type="Pfam" id="PF00327"/>
    </source>
</evidence>
<dbReference type="NCBIfam" id="TIGR01308">
    <property type="entry name" value="rpmD_bact"/>
    <property type="match status" value="1"/>
</dbReference>
<reference evidence="12" key="2">
    <citation type="journal article" date="2024" name="Plant">
        <title>Genomic evolution and insights into agronomic trait innovations of Sesamum species.</title>
        <authorList>
            <person name="Miao H."/>
            <person name="Wang L."/>
            <person name="Qu L."/>
            <person name="Liu H."/>
            <person name="Sun Y."/>
            <person name="Le M."/>
            <person name="Wang Q."/>
            <person name="Wei S."/>
            <person name="Zheng Y."/>
            <person name="Lin W."/>
            <person name="Duan Y."/>
            <person name="Cao H."/>
            <person name="Xiong S."/>
            <person name="Wang X."/>
            <person name="Wei L."/>
            <person name="Li C."/>
            <person name="Ma Q."/>
            <person name="Ju M."/>
            <person name="Zhao R."/>
            <person name="Li G."/>
            <person name="Mu C."/>
            <person name="Tian Q."/>
            <person name="Mei H."/>
            <person name="Zhang T."/>
            <person name="Gao T."/>
            <person name="Zhang H."/>
        </authorList>
    </citation>
    <scope>NUCLEOTIDE SEQUENCE</scope>
    <source>
        <strain evidence="12">K16</strain>
    </source>
</reference>
<accession>A0AAE1W521</accession>
<evidence type="ECO:0000313" key="12">
    <source>
        <dbReference type="EMBL" id="KAK4386948.1"/>
    </source>
</evidence>
<dbReference type="FunFam" id="3.40.50.1370:FF:000001">
    <property type="entry name" value="Aspartate carbamoyltransferase"/>
    <property type="match status" value="1"/>
</dbReference>
<dbReference type="Gene3D" id="3.30.1390.20">
    <property type="entry name" value="Ribosomal protein L30, ferredoxin-like fold domain"/>
    <property type="match status" value="1"/>
</dbReference>
<evidence type="ECO:0000256" key="1">
    <source>
        <dbReference type="ARBA" id="ARBA00007594"/>
    </source>
</evidence>
<comment type="similarity">
    <text evidence="1">Belongs to the universal ribosomal protein uL30 family.</text>
</comment>
<dbReference type="InterPro" id="IPR005996">
    <property type="entry name" value="Ribosomal_uL30_bac-type"/>
</dbReference>
<dbReference type="InterPro" id="IPR036919">
    <property type="entry name" value="Ribo_uL30_ferredoxin-like_sf"/>
</dbReference>
<dbReference type="GO" id="GO:0015934">
    <property type="term" value="C:large ribosomal subunit"/>
    <property type="evidence" value="ECO:0007669"/>
    <property type="project" value="InterPro"/>
</dbReference>
<dbReference type="GO" id="GO:0003735">
    <property type="term" value="F:structural constituent of ribosome"/>
    <property type="evidence" value="ECO:0007669"/>
    <property type="project" value="InterPro"/>
</dbReference>
<evidence type="ECO:0000256" key="5">
    <source>
        <dbReference type="ARBA" id="ARBA00022980"/>
    </source>
</evidence>
<feature type="domain" description="Aspartate/ornithine carbamoyltransferase Asp/Orn-binding" evidence="9">
    <location>
        <begin position="357"/>
        <end position="424"/>
    </location>
</feature>
<comment type="similarity">
    <text evidence="2">Belongs to the aspartate/ornithine carbamoyltransferase superfamily. ATCase family.</text>
</comment>
<evidence type="ECO:0000313" key="13">
    <source>
        <dbReference type="Proteomes" id="UP001289374"/>
    </source>
</evidence>
<gene>
    <name evidence="12" type="ORF">Sango_2565400</name>
</gene>
<keyword evidence="3" id="KW-0808">Transferase</keyword>
<dbReference type="InterPro" id="IPR006130">
    <property type="entry name" value="Asp/Orn_carbamoylTrfase"/>
</dbReference>
<dbReference type="CDD" id="cd01658">
    <property type="entry name" value="Ribosomal_L30"/>
    <property type="match status" value="1"/>
</dbReference>
<name>A0AAE1W521_9LAMI</name>
<evidence type="ECO:0000259" key="11">
    <source>
        <dbReference type="Pfam" id="PF02729"/>
    </source>
</evidence>
<comment type="caution">
    <text evidence="12">The sequence shown here is derived from an EMBL/GenBank/DDBJ whole genome shotgun (WGS) entry which is preliminary data.</text>
</comment>
<dbReference type="Gene3D" id="3.40.50.1370">
    <property type="entry name" value="Aspartate/ornithine carbamoyltransferase"/>
    <property type="match status" value="3"/>
</dbReference>
<dbReference type="PANTHER" id="PTHR45753:SF6">
    <property type="entry name" value="ASPARTATE CARBAMOYLTRANSFERASE"/>
    <property type="match status" value="1"/>
</dbReference>
<proteinExistence type="inferred from homology"/>
<dbReference type="PRINTS" id="PR00101">
    <property type="entry name" value="ATCASE"/>
</dbReference>
<dbReference type="GO" id="GO:0006520">
    <property type="term" value="P:amino acid metabolic process"/>
    <property type="evidence" value="ECO:0007669"/>
    <property type="project" value="InterPro"/>
</dbReference>
<dbReference type="PANTHER" id="PTHR45753">
    <property type="entry name" value="ORNITHINE CARBAMOYLTRANSFERASE, MITOCHONDRIAL"/>
    <property type="match status" value="1"/>
</dbReference>
<evidence type="ECO:0000256" key="3">
    <source>
        <dbReference type="ARBA" id="ARBA00022679"/>
    </source>
</evidence>
<dbReference type="AlphaFoldDB" id="A0AAE1W521"/>
<dbReference type="PRINTS" id="PR00100">
    <property type="entry name" value="AOTCASE"/>
</dbReference>
<dbReference type="InterPro" id="IPR036901">
    <property type="entry name" value="Asp/Orn_carbamoylTrfase_sf"/>
</dbReference>
<dbReference type="InterPro" id="IPR006131">
    <property type="entry name" value="Asp_carbamoyltransf_Asp/Orn-bd"/>
</dbReference>
<evidence type="ECO:0000256" key="6">
    <source>
        <dbReference type="ARBA" id="ARBA00023274"/>
    </source>
</evidence>
<sequence>MRRGDLSIGAVVEFSDNCTGPFHLVAVFTVFSLIWGADAASNGPKRTAKASVCAQVVHFAAMAASSTFSALTLKGTVLVPKASKSNPEFVCNYLDGSFKQKLHSMSVSASANTSHSWVFPYENTIDWRRGKLSLKSGVQCRALDVETKPSFSVGNKFELEDVIEGQQFDRDTLGAIFEVALEMEKIEKNSAGSQILKGYLMATLFYEPSTRTRLSFESAMKRLGGEVLTTENAREFSSAAKGETLEDTIRTVEGYADIIVMRHFESGAARRAAATANIPIINAGDGPGQHPTQALLDVYTIQREIGKLDGIKVGLVGDLAYGRTVRSLAYLLAKYKDVKIYFVSPEVVRMKRERFGERTDLYEEARGKYIVDRNVLDVMQKHAVVMHPLPRLDEITVVVDVDPRAAYFRQAKNGLYIRMALLKLLLLGRRKSTIRGTERIGGKMSAFNAFKANVPVAWSSNLYITLVRGIPGTRRLHRRTLEALRLTKCNRTVMRWNTPTVRGMLQQVKRLVVVETEEMYNARKQKEANHRALRPPLAVNHHPAPTSDASA</sequence>
<dbReference type="PROSITE" id="PS00097">
    <property type="entry name" value="CARBAMOYLTRANSFERASE"/>
    <property type="match status" value="1"/>
</dbReference>
<evidence type="ECO:0000256" key="2">
    <source>
        <dbReference type="ARBA" id="ARBA00008896"/>
    </source>
</evidence>
<dbReference type="GO" id="GO:0016597">
    <property type="term" value="F:amino acid binding"/>
    <property type="evidence" value="ECO:0007669"/>
    <property type="project" value="InterPro"/>
</dbReference>
<dbReference type="Proteomes" id="UP001289374">
    <property type="component" value="Unassembled WGS sequence"/>
</dbReference>
<dbReference type="Pfam" id="PF00185">
    <property type="entry name" value="OTCace"/>
    <property type="match status" value="1"/>
</dbReference>
<dbReference type="SUPFAM" id="SSF55129">
    <property type="entry name" value="Ribosomal protein L30p/L7e"/>
    <property type="match status" value="1"/>
</dbReference>
<dbReference type="Pfam" id="PF00327">
    <property type="entry name" value="Ribosomal_L30"/>
    <property type="match status" value="1"/>
</dbReference>
<protein>
    <recommendedName>
        <fullName evidence="7">Large ribosomal subunit protein uL30m</fullName>
    </recommendedName>
</protein>
<dbReference type="InterPro" id="IPR016082">
    <property type="entry name" value="Ribosomal_uL30_ferredoxin-like"/>
</dbReference>
<dbReference type="EMBL" id="JACGWL010000015">
    <property type="protein sequence ID" value="KAK4386948.1"/>
    <property type="molecule type" value="Genomic_DNA"/>
</dbReference>
<dbReference type="Pfam" id="PF02729">
    <property type="entry name" value="OTCace_N"/>
    <property type="match status" value="1"/>
</dbReference>
<feature type="domain" description="Large ribosomal subunit protein uL30-like ferredoxin-like fold" evidence="10">
    <location>
        <begin position="463"/>
        <end position="512"/>
    </location>
</feature>
<dbReference type="HAMAP" id="MF_01371_B">
    <property type="entry name" value="Ribosomal_uL30_B"/>
    <property type="match status" value="1"/>
</dbReference>
<dbReference type="SUPFAM" id="SSF53671">
    <property type="entry name" value="Aspartate/ornithine carbamoyltransferase"/>
    <property type="match status" value="1"/>
</dbReference>
<keyword evidence="5" id="KW-0689">Ribosomal protein</keyword>
<dbReference type="GO" id="GO:0006412">
    <property type="term" value="P:translation"/>
    <property type="evidence" value="ECO:0007669"/>
    <property type="project" value="InterPro"/>
</dbReference>
<evidence type="ECO:0000256" key="8">
    <source>
        <dbReference type="SAM" id="MobiDB-lite"/>
    </source>
</evidence>
<feature type="domain" description="Aspartate/ornithine carbamoyltransferase carbamoyl-P binding" evidence="11">
    <location>
        <begin position="161"/>
        <end position="302"/>
    </location>
</feature>
<keyword evidence="6" id="KW-0687">Ribonucleoprotein</keyword>
<organism evidence="12 13">
    <name type="scientific">Sesamum angolense</name>
    <dbReference type="NCBI Taxonomy" id="2727404"/>
    <lineage>
        <taxon>Eukaryota</taxon>
        <taxon>Viridiplantae</taxon>
        <taxon>Streptophyta</taxon>
        <taxon>Embryophyta</taxon>
        <taxon>Tracheophyta</taxon>
        <taxon>Spermatophyta</taxon>
        <taxon>Magnoliopsida</taxon>
        <taxon>eudicotyledons</taxon>
        <taxon>Gunneridae</taxon>
        <taxon>Pentapetalae</taxon>
        <taxon>asterids</taxon>
        <taxon>lamiids</taxon>
        <taxon>Lamiales</taxon>
        <taxon>Pedaliaceae</taxon>
        <taxon>Sesamum</taxon>
    </lineage>
</organism>
<reference evidence="12" key="1">
    <citation type="submission" date="2020-06" db="EMBL/GenBank/DDBJ databases">
        <authorList>
            <person name="Li T."/>
            <person name="Hu X."/>
            <person name="Zhang T."/>
            <person name="Song X."/>
            <person name="Zhang H."/>
            <person name="Dai N."/>
            <person name="Sheng W."/>
            <person name="Hou X."/>
            <person name="Wei L."/>
        </authorList>
    </citation>
    <scope>NUCLEOTIDE SEQUENCE</scope>
    <source>
        <strain evidence="12">K16</strain>
        <tissue evidence="12">Leaf</tissue>
    </source>
</reference>
<evidence type="ECO:0000259" key="9">
    <source>
        <dbReference type="Pfam" id="PF00185"/>
    </source>
</evidence>